<organism evidence="3 4">
    <name type="scientific">Streptomyces xanthochromogenes</name>
    <dbReference type="NCBI Taxonomy" id="67384"/>
    <lineage>
        <taxon>Bacteria</taxon>
        <taxon>Bacillati</taxon>
        <taxon>Actinomycetota</taxon>
        <taxon>Actinomycetes</taxon>
        <taxon>Kitasatosporales</taxon>
        <taxon>Streptomycetaceae</taxon>
        <taxon>Streptomyces</taxon>
    </lineage>
</organism>
<keyword evidence="1" id="KW-0408">Iron</keyword>
<sequence>MNLLESPVGRPLALLRVETDPRCRLRLLELGFVPGAALRVVGRGATGGLLVAHGDARTALDSATAAGLRVEAIRA</sequence>
<evidence type="ECO:0000313" key="4">
    <source>
        <dbReference type="Proteomes" id="UP000600946"/>
    </source>
</evidence>
<dbReference type="EMBL" id="BMUU01000001">
    <property type="protein sequence ID" value="GGY16395.1"/>
    <property type="molecule type" value="Genomic_DNA"/>
</dbReference>
<reference evidence="4" key="1">
    <citation type="journal article" date="2019" name="Int. J. Syst. Evol. Microbiol.">
        <title>The Global Catalogue of Microorganisms (GCM) 10K type strain sequencing project: providing services to taxonomists for standard genome sequencing and annotation.</title>
        <authorList>
            <consortium name="The Broad Institute Genomics Platform"/>
            <consortium name="The Broad Institute Genome Sequencing Center for Infectious Disease"/>
            <person name="Wu L."/>
            <person name="Ma J."/>
        </authorList>
    </citation>
    <scope>NUCLEOTIDE SEQUENCE [LARGE SCALE GENOMIC DNA]</scope>
    <source>
        <strain evidence="4">JCM 4594</strain>
    </source>
</reference>
<accession>A0ABQ2ZL71</accession>
<dbReference type="InterPro" id="IPR008988">
    <property type="entry name" value="Transcriptional_repressor_C"/>
</dbReference>
<evidence type="ECO:0000259" key="2">
    <source>
        <dbReference type="SMART" id="SM00899"/>
    </source>
</evidence>
<dbReference type="SUPFAM" id="SSF50037">
    <property type="entry name" value="C-terminal domain of transcriptional repressors"/>
    <property type="match status" value="1"/>
</dbReference>
<dbReference type="InterPro" id="IPR038157">
    <property type="entry name" value="FeoA_core_dom"/>
</dbReference>
<gene>
    <name evidence="3" type="ORF">GCM10010326_05480</name>
</gene>
<dbReference type="Pfam" id="PF04023">
    <property type="entry name" value="FeoA"/>
    <property type="match status" value="1"/>
</dbReference>
<dbReference type="InterPro" id="IPR007167">
    <property type="entry name" value="Fe-transptr_FeoA-like"/>
</dbReference>
<protein>
    <recommendedName>
        <fullName evidence="2">Ferrous iron transporter FeoA-like domain-containing protein</fullName>
    </recommendedName>
</protein>
<dbReference type="Proteomes" id="UP000600946">
    <property type="component" value="Unassembled WGS sequence"/>
</dbReference>
<dbReference type="Gene3D" id="2.30.30.90">
    <property type="match status" value="1"/>
</dbReference>
<evidence type="ECO:0000256" key="1">
    <source>
        <dbReference type="ARBA" id="ARBA00023004"/>
    </source>
</evidence>
<dbReference type="GeneID" id="96288572"/>
<evidence type="ECO:0000313" key="3">
    <source>
        <dbReference type="EMBL" id="GGY16395.1"/>
    </source>
</evidence>
<keyword evidence="4" id="KW-1185">Reference proteome</keyword>
<name>A0ABQ2ZL71_9ACTN</name>
<feature type="domain" description="Ferrous iron transporter FeoA-like" evidence="2">
    <location>
        <begin position="1"/>
        <end position="72"/>
    </location>
</feature>
<dbReference type="RefSeq" id="WP_190026039.1">
    <property type="nucleotide sequence ID" value="NZ_BMUU01000001.1"/>
</dbReference>
<comment type="caution">
    <text evidence="3">The sequence shown here is derived from an EMBL/GenBank/DDBJ whole genome shotgun (WGS) entry which is preliminary data.</text>
</comment>
<proteinExistence type="predicted"/>
<dbReference type="SMART" id="SM00899">
    <property type="entry name" value="FeoA"/>
    <property type="match status" value="1"/>
</dbReference>